<keyword evidence="2" id="KW-1185">Reference proteome</keyword>
<organism evidence="1 2">
    <name type="scientific">Candidatus Magnetobacterium bavaricum</name>
    <dbReference type="NCBI Taxonomy" id="29290"/>
    <lineage>
        <taxon>Bacteria</taxon>
        <taxon>Pseudomonadati</taxon>
        <taxon>Nitrospirota</taxon>
        <taxon>Thermodesulfovibrionia</taxon>
        <taxon>Thermodesulfovibrionales</taxon>
        <taxon>Candidatus Magnetobacteriaceae</taxon>
        <taxon>Candidatus Magnetobacterium</taxon>
    </lineage>
</organism>
<gene>
    <name evidence="1" type="ORF">MBAV_004622</name>
</gene>
<dbReference type="AlphaFoldDB" id="A0A0F3GR42"/>
<proteinExistence type="predicted"/>
<evidence type="ECO:0000313" key="1">
    <source>
        <dbReference type="EMBL" id="KJU83183.1"/>
    </source>
</evidence>
<dbReference type="EMBL" id="LACI01001996">
    <property type="protein sequence ID" value="KJU83183.1"/>
    <property type="molecule type" value="Genomic_DNA"/>
</dbReference>
<reference evidence="1 2" key="1">
    <citation type="submission" date="2015-02" db="EMBL/GenBank/DDBJ databases">
        <title>Single-cell genomics of uncultivated deep-branching MTB reveals a conserved set of magnetosome genes.</title>
        <authorList>
            <person name="Kolinko S."/>
            <person name="Richter M."/>
            <person name="Glockner F.O."/>
            <person name="Brachmann A."/>
            <person name="Schuler D."/>
        </authorList>
    </citation>
    <scope>NUCLEOTIDE SEQUENCE [LARGE SCALE GENOMIC DNA]</scope>
    <source>
        <strain evidence="1">TM-1</strain>
    </source>
</reference>
<evidence type="ECO:0000313" key="2">
    <source>
        <dbReference type="Proteomes" id="UP000033423"/>
    </source>
</evidence>
<name>A0A0F3GR42_9BACT</name>
<protein>
    <submittedName>
        <fullName evidence="1">Uncharacterized protein</fullName>
    </submittedName>
</protein>
<accession>A0A0F3GR42</accession>
<comment type="caution">
    <text evidence="1">The sequence shown here is derived from an EMBL/GenBank/DDBJ whole genome shotgun (WGS) entry which is preliminary data.</text>
</comment>
<sequence length="55" mass="6392">MSVYPIRYVFIGFTPNFLAVLITDKKVSFAFLHLFFVCKLTSRNLTRTLAVQVYT</sequence>
<dbReference type="Proteomes" id="UP000033423">
    <property type="component" value="Unassembled WGS sequence"/>
</dbReference>